<evidence type="ECO:0000313" key="1">
    <source>
        <dbReference type="EMBL" id="MCC2191413.1"/>
    </source>
</evidence>
<proteinExistence type="predicted"/>
<gene>
    <name evidence="1" type="ORF">LKD71_16735</name>
</gene>
<keyword evidence="2" id="KW-1185">Reference proteome</keyword>
<organism evidence="1 2">
    <name type="scientific">Fusicatenibacter faecihominis</name>
    <dbReference type="NCBI Taxonomy" id="2881276"/>
    <lineage>
        <taxon>Bacteria</taxon>
        <taxon>Bacillati</taxon>
        <taxon>Bacillota</taxon>
        <taxon>Clostridia</taxon>
        <taxon>Lachnospirales</taxon>
        <taxon>Lachnospiraceae</taxon>
        <taxon>Fusicatenibacter</taxon>
    </lineage>
</organism>
<protein>
    <submittedName>
        <fullName evidence="1">Uncharacterized protein</fullName>
    </submittedName>
</protein>
<dbReference type="Proteomes" id="UP001197875">
    <property type="component" value="Unassembled WGS sequence"/>
</dbReference>
<comment type="caution">
    <text evidence="1">The sequence shown here is derived from an EMBL/GenBank/DDBJ whole genome shotgun (WGS) entry which is preliminary data.</text>
</comment>
<sequence length="123" mass="14406">MENSVRPGCYLYQTAESKKMLQLQSELPVKLKIIKDDEGNRQVKELTSSEEIEQAVELFVQIRVGEETDIYVTDKYHSISLFFDDGEKVVFSLNGDSLEYRKNGKTELYQLENIEQFWKEVMI</sequence>
<name>A0AAE3J7N7_9FIRM</name>
<dbReference type="EMBL" id="JAJEPR010000053">
    <property type="protein sequence ID" value="MCC2191413.1"/>
    <property type="molecule type" value="Genomic_DNA"/>
</dbReference>
<evidence type="ECO:0000313" key="2">
    <source>
        <dbReference type="Proteomes" id="UP001197875"/>
    </source>
</evidence>
<dbReference type="AlphaFoldDB" id="A0AAE3J7N7"/>
<dbReference type="RefSeq" id="WP_227616277.1">
    <property type="nucleotide sequence ID" value="NZ_JAJEPR010000053.1"/>
</dbReference>
<accession>A0AAE3J7N7</accession>
<reference evidence="1 2" key="1">
    <citation type="submission" date="2021-10" db="EMBL/GenBank/DDBJ databases">
        <title>Anaerobic single-cell dispensing facilitates the cultivation of human gut bacteria.</title>
        <authorList>
            <person name="Afrizal A."/>
        </authorList>
    </citation>
    <scope>NUCLEOTIDE SEQUENCE [LARGE SCALE GENOMIC DNA]</scope>
    <source>
        <strain evidence="1 2">CLA-AA-H277</strain>
    </source>
</reference>